<name>A0A6J5WHU4_PRUAR</name>
<dbReference type="AlphaFoldDB" id="A0A6J5WHU4"/>
<evidence type="ECO:0000313" key="1">
    <source>
        <dbReference type="EMBL" id="CAB4298944.1"/>
    </source>
</evidence>
<gene>
    <name evidence="1" type="ORF">ORAREDHAP_LOCUS11892</name>
</gene>
<dbReference type="EMBL" id="CAEKKB010000002">
    <property type="protein sequence ID" value="CAB4298944.1"/>
    <property type="molecule type" value="Genomic_DNA"/>
</dbReference>
<keyword evidence="2" id="KW-1185">Reference proteome</keyword>
<reference evidence="2" key="1">
    <citation type="journal article" date="2020" name="Genome Biol.">
        <title>Gamete binning: chromosome-level and haplotype-resolved genome assembly enabled by high-throughput single-cell sequencing of gamete genomes.</title>
        <authorList>
            <person name="Campoy J.A."/>
            <person name="Sun H."/>
            <person name="Goel M."/>
            <person name="Jiao W.-B."/>
            <person name="Folz-Donahue K."/>
            <person name="Wang N."/>
            <person name="Rubio M."/>
            <person name="Liu C."/>
            <person name="Kukat C."/>
            <person name="Ruiz D."/>
            <person name="Huettel B."/>
            <person name="Schneeberger K."/>
        </authorList>
    </citation>
    <scope>NUCLEOTIDE SEQUENCE [LARGE SCALE GENOMIC DNA]</scope>
    <source>
        <strain evidence="2">cv. Rojo Pasion</strain>
    </source>
</reference>
<dbReference type="Proteomes" id="UP000507245">
    <property type="component" value="Unassembled WGS sequence"/>
</dbReference>
<proteinExistence type="predicted"/>
<evidence type="ECO:0000313" key="2">
    <source>
        <dbReference type="Proteomes" id="UP000507245"/>
    </source>
</evidence>
<organism evidence="1 2">
    <name type="scientific">Prunus armeniaca</name>
    <name type="common">Apricot</name>
    <name type="synonym">Armeniaca vulgaris</name>
    <dbReference type="NCBI Taxonomy" id="36596"/>
    <lineage>
        <taxon>Eukaryota</taxon>
        <taxon>Viridiplantae</taxon>
        <taxon>Streptophyta</taxon>
        <taxon>Embryophyta</taxon>
        <taxon>Tracheophyta</taxon>
        <taxon>Spermatophyta</taxon>
        <taxon>Magnoliopsida</taxon>
        <taxon>eudicotyledons</taxon>
        <taxon>Gunneridae</taxon>
        <taxon>Pentapetalae</taxon>
        <taxon>rosids</taxon>
        <taxon>fabids</taxon>
        <taxon>Rosales</taxon>
        <taxon>Rosaceae</taxon>
        <taxon>Amygdaloideae</taxon>
        <taxon>Amygdaleae</taxon>
        <taxon>Prunus</taxon>
    </lineage>
</organism>
<protein>
    <submittedName>
        <fullName evidence="1">Uncharacterized protein</fullName>
    </submittedName>
</protein>
<sequence length="283" mass="32363">MEMADRFYASNEILIQGFHEIASQLAVKKKTLTHNLKFQPQQENHQVTAVRSLILPTYVEGKEVGRQYMKEKDVDESALEFNTPTHLPFENLTLVEEEKNLGIVAVWPSILSTFLNENEVNREYVNEREVDKLVLEGKTQINFPIETLTLVEEEKSTQENAIQQAVKVEHQMTQLETSILEINDQQDQKEKCLNTTQLEATDVIRPQLEMVKFIRPQQKAKSGQSSGLGGKEIRPAQKEKNSFGCSKVTCTPIYSLCNREIHAEYKRGSQLGIKHGWPPPWSP</sequence>
<accession>A0A6J5WHU4</accession>